<feature type="signal peptide" evidence="11">
    <location>
        <begin position="1"/>
        <end position="19"/>
    </location>
</feature>
<dbReference type="AlphaFoldDB" id="A0A517XNL0"/>
<keyword evidence="11" id="KW-0732">Signal</keyword>
<dbReference type="PANTHER" id="PTHR43253">
    <property type="entry name" value="TRICORN PROTEASE HOMOLOG 2-RELATED"/>
    <property type="match status" value="1"/>
</dbReference>
<feature type="active site" description="Charge relay system" evidence="8">
    <location>
        <position position="720"/>
    </location>
</feature>
<keyword evidence="3 7" id="KW-0963">Cytoplasm</keyword>
<keyword evidence="5 7" id="KW-0378">Hydrolase</keyword>
<comment type="similarity">
    <text evidence="2 7">Belongs to the peptidase S41B family.</text>
</comment>
<evidence type="ECO:0000256" key="5">
    <source>
        <dbReference type="ARBA" id="ARBA00022801"/>
    </source>
</evidence>
<dbReference type="Proteomes" id="UP000319576">
    <property type="component" value="Chromosome"/>
</dbReference>
<evidence type="ECO:0000313" key="13">
    <source>
        <dbReference type="EMBL" id="QDU19091.1"/>
    </source>
</evidence>
<dbReference type="PIRSF" id="PIRSF036421">
    <property type="entry name" value="Tricorn_protease"/>
    <property type="match status" value="1"/>
</dbReference>
<evidence type="ECO:0000259" key="12">
    <source>
        <dbReference type="PROSITE" id="PS50106"/>
    </source>
</evidence>
<dbReference type="GO" id="GO:0006508">
    <property type="term" value="P:proteolysis"/>
    <property type="evidence" value="ECO:0007669"/>
    <property type="project" value="UniProtKB-UniRule"/>
</dbReference>
<dbReference type="RefSeq" id="WP_145234824.1">
    <property type="nucleotide sequence ID" value="NZ_CP036273.1"/>
</dbReference>
<dbReference type="Pfam" id="PF26549">
    <property type="entry name" value="Tricorn_N"/>
    <property type="match status" value="1"/>
</dbReference>
<comment type="function">
    <text evidence="7">Degrades oligopeptides.</text>
</comment>
<feature type="domain" description="PDZ" evidence="12">
    <location>
        <begin position="726"/>
        <end position="782"/>
    </location>
</feature>
<dbReference type="EC" id="3.4.21.-" evidence="7"/>
<evidence type="ECO:0000256" key="10">
    <source>
        <dbReference type="SAM" id="MobiDB-lite"/>
    </source>
</evidence>
<accession>A0A517XNL0</accession>
<dbReference type="SUPFAM" id="SSF50156">
    <property type="entry name" value="PDZ domain-like"/>
    <property type="match status" value="1"/>
</dbReference>
<dbReference type="InterPro" id="IPR028204">
    <property type="entry name" value="Tricorn_C1"/>
</dbReference>
<reference evidence="13 14" key="1">
    <citation type="submission" date="2019-02" db="EMBL/GenBank/DDBJ databases">
        <title>Deep-cultivation of Planctomycetes and their phenomic and genomic characterization uncovers novel biology.</title>
        <authorList>
            <person name="Wiegand S."/>
            <person name="Jogler M."/>
            <person name="Boedeker C."/>
            <person name="Pinto D."/>
            <person name="Vollmers J."/>
            <person name="Rivas-Marin E."/>
            <person name="Kohn T."/>
            <person name="Peeters S.H."/>
            <person name="Heuer A."/>
            <person name="Rast P."/>
            <person name="Oberbeckmann S."/>
            <person name="Bunk B."/>
            <person name="Jeske O."/>
            <person name="Meyerdierks A."/>
            <person name="Storesund J.E."/>
            <person name="Kallscheuer N."/>
            <person name="Luecker S."/>
            <person name="Lage O.M."/>
            <person name="Pohl T."/>
            <person name="Merkel B.J."/>
            <person name="Hornburger P."/>
            <person name="Mueller R.-W."/>
            <person name="Bruemmer F."/>
            <person name="Labrenz M."/>
            <person name="Spormann A.M."/>
            <person name="Op den Camp H."/>
            <person name="Overmann J."/>
            <person name="Amann R."/>
            <person name="Jetten M.S.M."/>
            <person name="Mascher T."/>
            <person name="Medema M.H."/>
            <person name="Devos D.P."/>
            <person name="Kaster A.-K."/>
            <person name="Ovreas L."/>
            <person name="Rohde M."/>
            <person name="Galperin M.Y."/>
            <person name="Jogler C."/>
        </authorList>
    </citation>
    <scope>NUCLEOTIDE SEQUENCE [LARGE SCALE GENOMIC DNA]</scope>
    <source>
        <strain evidence="13 14">ETA_A1</strain>
    </source>
</reference>
<evidence type="ECO:0000256" key="11">
    <source>
        <dbReference type="SAM" id="SignalP"/>
    </source>
</evidence>
<proteinExistence type="inferred from homology"/>
<feature type="region of interest" description="Disordered" evidence="10">
    <location>
        <begin position="1041"/>
        <end position="1075"/>
    </location>
</feature>
<dbReference type="InterPro" id="IPR011659">
    <property type="entry name" value="WD40"/>
</dbReference>
<gene>
    <name evidence="13" type="ORF">ETAA1_09940</name>
</gene>
<dbReference type="Gene3D" id="2.30.42.10">
    <property type="match status" value="1"/>
</dbReference>
<dbReference type="CDD" id="cd07562">
    <property type="entry name" value="Peptidase_S41_TRI"/>
    <property type="match status" value="1"/>
</dbReference>
<evidence type="ECO:0000256" key="7">
    <source>
        <dbReference type="PIRNR" id="PIRNR036421"/>
    </source>
</evidence>
<evidence type="ECO:0000256" key="8">
    <source>
        <dbReference type="PIRSR" id="PIRSR036421-1"/>
    </source>
</evidence>
<dbReference type="OrthoDB" id="269409at2"/>
<dbReference type="Gene3D" id="3.30.750.44">
    <property type="match status" value="1"/>
</dbReference>
<keyword evidence="14" id="KW-1185">Reference proteome</keyword>
<name>A0A517XNL0_9BACT</name>
<keyword evidence="4 7" id="KW-0645">Protease</keyword>
<dbReference type="InterPro" id="IPR036034">
    <property type="entry name" value="PDZ_sf"/>
</dbReference>
<feature type="active site" description="Nucleophile" evidence="8">
    <location>
        <position position="941"/>
    </location>
</feature>
<dbReference type="GO" id="GO:0008236">
    <property type="term" value="F:serine-type peptidase activity"/>
    <property type="evidence" value="ECO:0007669"/>
    <property type="project" value="UniProtKB-UniRule"/>
</dbReference>
<evidence type="ECO:0000256" key="9">
    <source>
        <dbReference type="PIRSR" id="PIRSR036421-3"/>
    </source>
</evidence>
<feature type="active site" description="Charge relay system" evidence="8">
    <location>
        <position position="997"/>
    </location>
</feature>
<dbReference type="Gene3D" id="2.120.10.30">
    <property type="entry name" value="TolB, C-terminal domain"/>
    <property type="match status" value="1"/>
</dbReference>
<dbReference type="Gene3D" id="3.90.226.10">
    <property type="entry name" value="2-enoyl-CoA Hydratase, Chain A, domain 1"/>
    <property type="match status" value="1"/>
</dbReference>
<dbReference type="PROSITE" id="PS50106">
    <property type="entry name" value="PDZ"/>
    <property type="match status" value="1"/>
</dbReference>
<dbReference type="SUPFAM" id="SSF82171">
    <property type="entry name" value="DPP6 N-terminal domain-like"/>
    <property type="match status" value="1"/>
</dbReference>
<dbReference type="EMBL" id="CP036273">
    <property type="protein sequence ID" value="QDU19091.1"/>
    <property type="molecule type" value="Genomic_DNA"/>
</dbReference>
<dbReference type="SMART" id="SM00228">
    <property type="entry name" value="PDZ"/>
    <property type="match status" value="1"/>
</dbReference>
<dbReference type="Pfam" id="PF07676">
    <property type="entry name" value="PD40"/>
    <property type="match status" value="1"/>
</dbReference>
<evidence type="ECO:0000256" key="2">
    <source>
        <dbReference type="ARBA" id="ARBA00008524"/>
    </source>
</evidence>
<dbReference type="Pfam" id="PF14685">
    <property type="entry name" value="PDZ_Tricorn"/>
    <property type="match status" value="1"/>
</dbReference>
<dbReference type="PANTHER" id="PTHR43253:SF1">
    <property type="entry name" value="TRICORN PROTEASE HOMOLOG 2-RELATED"/>
    <property type="match status" value="1"/>
</dbReference>
<organism evidence="13 14">
    <name type="scientific">Urbifossiella limnaea</name>
    <dbReference type="NCBI Taxonomy" id="2528023"/>
    <lineage>
        <taxon>Bacteria</taxon>
        <taxon>Pseudomonadati</taxon>
        <taxon>Planctomycetota</taxon>
        <taxon>Planctomycetia</taxon>
        <taxon>Gemmatales</taxon>
        <taxon>Gemmataceae</taxon>
        <taxon>Urbifossiella</taxon>
    </lineage>
</organism>
<feature type="chain" id="PRO_5021801892" description="Tricorn protease homolog" evidence="11">
    <location>
        <begin position="20"/>
        <end position="1075"/>
    </location>
</feature>
<evidence type="ECO:0000256" key="6">
    <source>
        <dbReference type="ARBA" id="ARBA00022825"/>
    </source>
</evidence>
<dbReference type="GO" id="GO:0005737">
    <property type="term" value="C:cytoplasm"/>
    <property type="evidence" value="ECO:0007669"/>
    <property type="project" value="UniProtKB-SubCell"/>
</dbReference>
<sequence precursor="true">MRHLVALCAAALLAPAAAAQEPIRFARTPDISPDGKTVAFSYLGDIWTVPSVGGVARPVTMHEAHDLNPVFSPDGKYLAFSSNRHGSYDVFVSPAVGGRPRRLTFDSGHDTVTGWTPDGKGVVFTSTRGTAYPFQAECYVVPFDGGAERKLTLFEGKEAHLSPAGDRVAFVRGPGLWYRRGYRGSSNDELWVAGADGSGPRRFTTFDGQDGSPMWSPDGKTLYYVSEEGSTRGCANVVSRPADATSGTPQRLTTHADDTVRRARVSGNGEWIVYELGADLCVVPTRGGAPRKLAIEVNADDKANTERAVTYTRDATEFALSPDEEHAVVVVHGELFLTRIPDGNKVTRLTDHPAYDHGATFSPDGKSILFASDRSGAEDLFLLEPDDAEHPELHKAHTFKVTQLTKTPEAESGARFTPKGDRVGFIRGGKLWTMKPDGTDQKVMIDTPQVFDFEFSPDGKHVVFARMDGSFASEVFVAPTDGGEARNVTRYATYNGDVSWSPAGGKIAFVGQRRGTYLPHVLSLQRPAAPGAPKSAPGEIDWDDIHLRGEKAAGIAADSVSISPTGLQVAFRHSGAGNGDDLWVAAANGSSQTRVTTGNLAPRQIRWAKKSSGLIYFLTGTGELRSVRHGSPFPGAATNSADPPRVNFQARLTVKRDEEFAEMFAQSWRGLSDHFYDSGFHGADWFAVRAKYQALVPHVAMKEDLYALVSVMLGELNASHLGISGVLPTAQEPTADLGLLFDPSYRGPGLKVTEVLKRGPADKRGLGVKPGDVVVAIDRVELTPKVNVSQLLNNKAGEGLLIDVASDPADKKTRRRVELFPIARDKASDLMYDRWVDANAAAVAKQSGGKLGYIHIPGMDEPGLERFMRALYSDNLDKDGLIVDVRFNGGGFTHDQVLNYLSGKEHTFFKQRDGGQGLVLRNYDRKFTRPVAVMTNNRSYSDAEIFPHAFRTLGLGKVVGQATGGFVIGTTSTRLIDGSTLRLPRTGVFTVKGVNMEKEGVIPDVAVEIEPSDFFRGVDTQLTRAVSVLTDDVVAWKRARGTPTGTAPATVPPAVAPMPRTAPAAPMPAIPPAAE</sequence>
<dbReference type="InterPro" id="IPR029414">
    <property type="entry name" value="Tricorn_PDZ"/>
</dbReference>
<evidence type="ECO:0000313" key="14">
    <source>
        <dbReference type="Proteomes" id="UP000319576"/>
    </source>
</evidence>
<dbReference type="InterPro" id="IPR001478">
    <property type="entry name" value="PDZ"/>
</dbReference>
<dbReference type="SMART" id="SM00245">
    <property type="entry name" value="TSPc"/>
    <property type="match status" value="1"/>
</dbReference>
<dbReference type="KEGG" id="uli:ETAA1_09940"/>
<comment type="subcellular location">
    <subcellularLocation>
        <location evidence="1 7">Cytoplasm</location>
    </subcellularLocation>
</comment>
<dbReference type="SUPFAM" id="SSF52096">
    <property type="entry name" value="ClpP/crotonase"/>
    <property type="match status" value="1"/>
</dbReference>
<dbReference type="InterPro" id="IPR011042">
    <property type="entry name" value="6-blade_b-propeller_TolB-like"/>
</dbReference>
<dbReference type="Pfam" id="PF03572">
    <property type="entry name" value="Peptidase_S41"/>
    <property type="match status" value="1"/>
</dbReference>
<keyword evidence="6 7" id="KW-0720">Serine protease</keyword>
<dbReference type="InterPro" id="IPR012393">
    <property type="entry name" value="Tricorn_protease"/>
</dbReference>
<evidence type="ECO:0000256" key="3">
    <source>
        <dbReference type="ARBA" id="ARBA00022490"/>
    </source>
</evidence>
<dbReference type="InterPro" id="IPR029045">
    <property type="entry name" value="ClpP/crotonase-like_dom_sf"/>
</dbReference>
<protein>
    <recommendedName>
        <fullName evidence="7">Tricorn protease homolog</fullName>
        <ecNumber evidence="7">3.4.21.-</ecNumber>
    </recommendedName>
</protein>
<evidence type="ECO:0000256" key="1">
    <source>
        <dbReference type="ARBA" id="ARBA00004496"/>
    </source>
</evidence>
<feature type="site" description="Transition state stabilizer; via amide nitrogen" evidence="9">
    <location>
        <position position="942"/>
    </location>
</feature>
<dbReference type="Pfam" id="PF14684">
    <property type="entry name" value="Tricorn_C1"/>
    <property type="match status" value="1"/>
</dbReference>
<dbReference type="Gene3D" id="2.120.10.60">
    <property type="entry name" value="Tricorn protease N-terminal domain"/>
    <property type="match status" value="2"/>
</dbReference>
<dbReference type="InterPro" id="IPR005151">
    <property type="entry name" value="Tail-specific_protease"/>
</dbReference>
<evidence type="ECO:0000256" key="4">
    <source>
        <dbReference type="ARBA" id="ARBA00022670"/>
    </source>
</evidence>
<feature type="compositionally biased region" description="Pro residues" evidence="10">
    <location>
        <begin position="1065"/>
        <end position="1075"/>
    </location>
</feature>